<dbReference type="InterPro" id="IPR013880">
    <property type="entry name" value="Yos1"/>
</dbReference>
<gene>
    <name evidence="3" type="ORF">IM811_012211</name>
</gene>
<comment type="caution">
    <text evidence="3">The sequence shown here is derived from an EMBL/GenBank/DDBJ whole genome shotgun (WGS) entry which is preliminary data.</text>
</comment>
<sequence length="77" mass="8947">MATALVPGPITYLVGNFVWINVLLVNAVAVLSEDRFLARIGRPVPRVPRPFLRRWPRHQRQGQDHQPDIQHSDYHEK</sequence>
<protein>
    <submittedName>
        <fullName evidence="3">Uncharacterized protein</fullName>
    </submittedName>
</protein>
<dbReference type="EMBL" id="JADCTT010000004">
    <property type="protein sequence ID" value="KAF9753453.1"/>
    <property type="molecule type" value="Genomic_DNA"/>
</dbReference>
<evidence type="ECO:0000256" key="1">
    <source>
        <dbReference type="SAM" id="MobiDB-lite"/>
    </source>
</evidence>
<evidence type="ECO:0000313" key="3">
    <source>
        <dbReference type="EMBL" id="KAF9753453.1"/>
    </source>
</evidence>
<reference evidence="3" key="1">
    <citation type="submission" date="2020-10" db="EMBL/GenBank/DDBJ databases">
        <title>High-Quality Genome Resource of Clonostachys rosea strain S41 by Oxford Nanopore Long-Read Sequencing.</title>
        <authorList>
            <person name="Wang H."/>
        </authorList>
    </citation>
    <scope>NUCLEOTIDE SEQUENCE</scope>
    <source>
        <strain evidence="3">S41</strain>
    </source>
</reference>
<dbReference type="Pfam" id="PF08571">
    <property type="entry name" value="Yos1"/>
    <property type="match status" value="1"/>
</dbReference>
<feature type="region of interest" description="Disordered" evidence="1">
    <location>
        <begin position="53"/>
        <end position="77"/>
    </location>
</feature>
<evidence type="ECO:0000256" key="2">
    <source>
        <dbReference type="SAM" id="Phobius"/>
    </source>
</evidence>
<accession>A0A8H7TQN7</accession>
<proteinExistence type="predicted"/>
<evidence type="ECO:0000313" key="4">
    <source>
        <dbReference type="Proteomes" id="UP000616885"/>
    </source>
</evidence>
<name>A0A8H7TQN7_BIOOC</name>
<feature type="compositionally biased region" description="Basic and acidic residues" evidence="1">
    <location>
        <begin position="61"/>
        <end position="77"/>
    </location>
</feature>
<dbReference type="AlphaFoldDB" id="A0A8H7TQN7"/>
<dbReference type="Proteomes" id="UP000616885">
    <property type="component" value="Unassembled WGS sequence"/>
</dbReference>
<organism evidence="3 4">
    <name type="scientific">Bionectria ochroleuca</name>
    <name type="common">Gliocladium roseum</name>
    <dbReference type="NCBI Taxonomy" id="29856"/>
    <lineage>
        <taxon>Eukaryota</taxon>
        <taxon>Fungi</taxon>
        <taxon>Dikarya</taxon>
        <taxon>Ascomycota</taxon>
        <taxon>Pezizomycotina</taxon>
        <taxon>Sordariomycetes</taxon>
        <taxon>Hypocreomycetidae</taxon>
        <taxon>Hypocreales</taxon>
        <taxon>Bionectriaceae</taxon>
        <taxon>Clonostachys</taxon>
    </lineage>
</organism>
<keyword evidence="2" id="KW-0472">Membrane</keyword>
<keyword evidence="2" id="KW-1133">Transmembrane helix</keyword>
<feature type="transmembrane region" description="Helical" evidence="2">
    <location>
        <begin position="12"/>
        <end position="32"/>
    </location>
</feature>
<keyword evidence="2" id="KW-0812">Transmembrane</keyword>